<evidence type="ECO:0000256" key="1">
    <source>
        <dbReference type="SAM" id="MobiDB-lite"/>
    </source>
</evidence>
<feature type="signal peptide" evidence="2">
    <location>
        <begin position="1"/>
        <end position="32"/>
    </location>
</feature>
<dbReference type="SUPFAM" id="SSF49478">
    <property type="entry name" value="Cna protein B-type domain"/>
    <property type="match status" value="1"/>
</dbReference>
<feature type="compositionally biased region" description="Low complexity" evidence="1">
    <location>
        <begin position="457"/>
        <end position="487"/>
    </location>
</feature>
<dbReference type="Gene3D" id="2.60.40.1120">
    <property type="entry name" value="Carboxypeptidase-like, regulatory domain"/>
    <property type="match status" value="1"/>
</dbReference>
<sequence>MRRPRLSPRRRASVIVALASALLVALATVTSAGTTAPAAAADTRGSVVGTITQSGGQVYNGWVKVTLFTNDWQVVHSANVRSVYEFRVPAGDYRIQVTDTRPVYDINRFGPSDRTTRVYTGRTVRKDVGMGRGASITGTARTNGSAAANARVVAANNYGQSFETKANGAGQFAIGGLPAGNYSVYTWDARGQWSGPSTWLPRRWAGTNANISINLTQRSGALFVRFYERTNRLWGTSGWATARSKATGQWYTARITNGAATFAGVHPGAYELTVPTLGSQFGRTGSLPGNRQVPRGGLLETYFQLNERGASVTGTIVDSKAGARTLAGVRVRLYSTWGNKLGETRTASNGTFTIAGAIRDQPAARLVIDADATGGWLKTGSGSNDQCQYAATKSIPFSMSTGRISNLGSVGLTVVGSTQNPYCFPQQPTPTSPTTPASPTTPPSSPATPTTPPTSPSPSATTSPATPAPTSTATATATSTATATAAP</sequence>
<dbReference type="EMBL" id="JAVYII010000006">
    <property type="protein sequence ID" value="MDT9594204.1"/>
    <property type="molecule type" value="Genomic_DNA"/>
</dbReference>
<reference evidence="3 4" key="1">
    <citation type="submission" date="2023-08" db="EMBL/GenBank/DDBJ databases">
        <title>Nocardioides seae sp. nov., a bacterium isolated from a soil.</title>
        <authorList>
            <person name="Wang X."/>
        </authorList>
    </citation>
    <scope>NUCLEOTIDE SEQUENCE [LARGE SCALE GENOMIC DNA]</scope>
    <source>
        <strain evidence="3 4">YZH12</strain>
    </source>
</reference>
<evidence type="ECO:0000313" key="3">
    <source>
        <dbReference type="EMBL" id="MDT9594204.1"/>
    </source>
</evidence>
<evidence type="ECO:0008006" key="5">
    <source>
        <dbReference type="Google" id="ProtNLM"/>
    </source>
</evidence>
<gene>
    <name evidence="3" type="ORF">RDV89_14065</name>
</gene>
<comment type="caution">
    <text evidence="3">The sequence shown here is derived from an EMBL/GenBank/DDBJ whole genome shotgun (WGS) entry which is preliminary data.</text>
</comment>
<protein>
    <recommendedName>
        <fullName evidence="5">Alpha-amylase</fullName>
    </recommendedName>
</protein>
<evidence type="ECO:0000256" key="2">
    <source>
        <dbReference type="SAM" id="SignalP"/>
    </source>
</evidence>
<evidence type="ECO:0000313" key="4">
    <source>
        <dbReference type="Proteomes" id="UP001268542"/>
    </source>
</evidence>
<proteinExistence type="predicted"/>
<keyword evidence="4" id="KW-1185">Reference proteome</keyword>
<dbReference type="Proteomes" id="UP001268542">
    <property type="component" value="Unassembled WGS sequence"/>
</dbReference>
<keyword evidence="2" id="KW-0732">Signal</keyword>
<organism evidence="3 4">
    <name type="scientific">Nocardioides imazamoxiresistens</name>
    <dbReference type="NCBI Taxonomy" id="3231893"/>
    <lineage>
        <taxon>Bacteria</taxon>
        <taxon>Bacillati</taxon>
        <taxon>Actinomycetota</taxon>
        <taxon>Actinomycetes</taxon>
        <taxon>Propionibacteriales</taxon>
        <taxon>Nocardioidaceae</taxon>
        <taxon>Nocardioides</taxon>
    </lineage>
</organism>
<feature type="compositionally biased region" description="Pro residues" evidence="1">
    <location>
        <begin position="439"/>
        <end position="456"/>
    </location>
</feature>
<name>A0ABU3PYA5_9ACTN</name>
<feature type="region of interest" description="Disordered" evidence="1">
    <location>
        <begin position="421"/>
        <end position="487"/>
    </location>
</feature>
<accession>A0ABU3PYA5</accession>
<dbReference type="RefSeq" id="WP_315733715.1">
    <property type="nucleotide sequence ID" value="NZ_JAVYII010000006.1"/>
</dbReference>
<feature type="chain" id="PRO_5047258722" description="Alpha-amylase" evidence="2">
    <location>
        <begin position="33"/>
        <end position="487"/>
    </location>
</feature>